<accession>A0A0G0NFN7</accession>
<comment type="caution">
    <text evidence="3">The sequence shown here is derived from an EMBL/GenBank/DDBJ whole genome shotgun (WGS) entry which is preliminary data.</text>
</comment>
<dbReference type="EMBL" id="LBUZ01000001">
    <property type="protein sequence ID" value="KKQ75931.1"/>
    <property type="molecule type" value="Genomic_DNA"/>
</dbReference>
<proteinExistence type="predicted"/>
<reference evidence="3 4" key="1">
    <citation type="journal article" date="2015" name="Nature">
        <title>rRNA introns, odd ribosomes, and small enigmatic genomes across a large radiation of phyla.</title>
        <authorList>
            <person name="Brown C.T."/>
            <person name="Hug L.A."/>
            <person name="Thomas B.C."/>
            <person name="Sharon I."/>
            <person name="Castelle C.J."/>
            <person name="Singh A."/>
            <person name="Wilkins M.J."/>
            <person name="Williams K.H."/>
            <person name="Banfield J.F."/>
        </authorList>
    </citation>
    <scope>NUCLEOTIDE SEQUENCE [LARGE SCALE GENOMIC DNA]</scope>
</reference>
<dbReference type="Proteomes" id="UP000034181">
    <property type="component" value="Unassembled WGS sequence"/>
</dbReference>
<organism evidence="3 4">
    <name type="scientific">Candidatus Woesebacteria bacterium GW2011_GWB1_38_5b</name>
    <dbReference type="NCBI Taxonomy" id="1618569"/>
    <lineage>
        <taxon>Bacteria</taxon>
        <taxon>Candidatus Woeseibacteriota</taxon>
    </lineage>
</organism>
<keyword evidence="1" id="KW-0472">Membrane</keyword>
<evidence type="ECO:0000313" key="4">
    <source>
        <dbReference type="Proteomes" id="UP000034181"/>
    </source>
</evidence>
<keyword evidence="1" id="KW-1133">Transmembrane helix</keyword>
<dbReference type="Pfam" id="PF18893">
    <property type="entry name" value="DUF5652"/>
    <property type="match status" value="1"/>
</dbReference>
<evidence type="ECO:0000313" key="3">
    <source>
        <dbReference type="EMBL" id="KKQ75931.1"/>
    </source>
</evidence>
<dbReference type="InterPro" id="IPR043712">
    <property type="entry name" value="DUF5652"/>
</dbReference>
<dbReference type="AlphaFoldDB" id="A0A0G0NFN7"/>
<feature type="domain" description="DUF5652" evidence="2">
    <location>
        <begin position="16"/>
        <end position="72"/>
    </location>
</feature>
<keyword evidence="1" id="KW-0812">Transmembrane</keyword>
<evidence type="ECO:0000259" key="2">
    <source>
        <dbReference type="Pfam" id="PF18893"/>
    </source>
</evidence>
<evidence type="ECO:0000256" key="1">
    <source>
        <dbReference type="SAM" id="Phobius"/>
    </source>
</evidence>
<name>A0A0G0NFN7_9BACT</name>
<gene>
    <name evidence="3" type="ORF">US96_C0001G0007</name>
</gene>
<protein>
    <recommendedName>
        <fullName evidence="2">DUF5652 domain-containing protein</fullName>
    </recommendedName>
</protein>
<feature type="transmembrane region" description="Helical" evidence="1">
    <location>
        <begin position="45"/>
        <end position="66"/>
    </location>
</feature>
<feature type="transmembrane region" description="Helical" evidence="1">
    <location>
        <begin position="15"/>
        <end position="33"/>
    </location>
</feature>
<sequence>MFGQVWTQLGQGNLQFHPVFLVLILVDLILKGLSLWRSARNKQQYWFVALLLVNSLGILPFVYLAFFEKEKPFFRKKKKK</sequence>